<dbReference type="EMBL" id="FNOY01000057">
    <property type="protein sequence ID" value="SDY72463.1"/>
    <property type="molecule type" value="Genomic_DNA"/>
</dbReference>
<dbReference type="RefSeq" id="WP_218132823.1">
    <property type="nucleotide sequence ID" value="NZ_FNOY01000057.1"/>
</dbReference>
<reference evidence="2 3" key="1">
    <citation type="submission" date="2016-10" db="EMBL/GenBank/DDBJ databases">
        <authorList>
            <person name="de Groot N.N."/>
        </authorList>
    </citation>
    <scope>NUCLEOTIDE SEQUENCE [LARGE SCALE GENOMIC DNA]</scope>
    <source>
        <strain evidence="2 3">Nm1</strain>
    </source>
</reference>
<dbReference type="AlphaFoldDB" id="A0A1H3M7A1"/>
<dbReference type="InterPro" id="IPR013237">
    <property type="entry name" value="Phage_T7_Gp4_N"/>
</dbReference>
<gene>
    <name evidence="2" type="ORF">SAMN05421881_10578</name>
</gene>
<dbReference type="SUPFAM" id="SSF57783">
    <property type="entry name" value="Zinc beta-ribbon"/>
    <property type="match status" value="1"/>
</dbReference>
<dbReference type="Proteomes" id="UP000198640">
    <property type="component" value="Unassembled WGS sequence"/>
</dbReference>
<evidence type="ECO:0000313" key="3">
    <source>
        <dbReference type="Proteomes" id="UP000198640"/>
    </source>
</evidence>
<dbReference type="CDD" id="cd01029">
    <property type="entry name" value="TOPRIM_primases"/>
    <property type="match status" value="1"/>
</dbReference>
<dbReference type="InterPro" id="IPR034154">
    <property type="entry name" value="TOPRIM_DnaG/twinkle"/>
</dbReference>
<dbReference type="Pfam" id="PF23639">
    <property type="entry name" value="DUF7146"/>
    <property type="match status" value="1"/>
</dbReference>
<proteinExistence type="predicted"/>
<dbReference type="Pfam" id="PF08273">
    <property type="entry name" value="Zn_Ribbon_Prim"/>
    <property type="match status" value="1"/>
</dbReference>
<keyword evidence="3" id="KW-1185">Reference proteome</keyword>
<evidence type="ECO:0000259" key="1">
    <source>
        <dbReference type="SMART" id="SM00778"/>
    </source>
</evidence>
<dbReference type="GO" id="GO:0004386">
    <property type="term" value="F:helicase activity"/>
    <property type="evidence" value="ECO:0007669"/>
    <property type="project" value="InterPro"/>
</dbReference>
<accession>A0A1H3M7A1</accession>
<dbReference type="STRING" id="44576.SAMN05421881_10578"/>
<evidence type="ECO:0000313" key="2">
    <source>
        <dbReference type="EMBL" id="SDY72463.1"/>
    </source>
</evidence>
<name>A0A1H3M7A1_9PROT</name>
<dbReference type="GO" id="GO:0008270">
    <property type="term" value="F:zinc ion binding"/>
    <property type="evidence" value="ECO:0007669"/>
    <property type="project" value="InterPro"/>
</dbReference>
<dbReference type="InterPro" id="IPR006171">
    <property type="entry name" value="TOPRIM_dom"/>
</dbReference>
<protein>
    <submittedName>
        <fullName evidence="2">Uncharacterized domain associated with phage/plasmid primase</fullName>
    </submittedName>
</protein>
<dbReference type="SMART" id="SM00778">
    <property type="entry name" value="Prim_Zn_Ribbon"/>
    <property type="match status" value="1"/>
</dbReference>
<feature type="domain" description="DNA primase/helicase Gp4 N-terminal Bacteriophage T7-like" evidence="1">
    <location>
        <begin position="33"/>
        <end position="71"/>
    </location>
</feature>
<organism evidence="2 3">
    <name type="scientific">Nitrosomonas halophila</name>
    <dbReference type="NCBI Taxonomy" id="44576"/>
    <lineage>
        <taxon>Bacteria</taxon>
        <taxon>Pseudomonadati</taxon>
        <taxon>Pseudomonadota</taxon>
        <taxon>Betaproteobacteria</taxon>
        <taxon>Nitrosomonadales</taxon>
        <taxon>Nitrosomonadaceae</taxon>
        <taxon>Nitrosomonas</taxon>
    </lineage>
</organism>
<dbReference type="InterPro" id="IPR055570">
    <property type="entry name" value="DUF7146"/>
</dbReference>
<sequence>MNADQARELARGRWCAILITLAPPITPAFERAGRHVPCPVHGGKDGFRVFRDVNLSGGSICNTCGNFPDGFSTLMWINGWDFKTALQAVTDYLGTRHKSKPVARQSLLKHGREDEKLRQALNRVWKESISLHDDGAEPARCYLARRGIDLLPDNRVVRFHPSLPYFDGEHWVGDYPAMLALVSDTAGRPVTLHRTYLTKEGSKAPVESPRKLMRYPRNRTITGGAIRLNESDSSLLAIAEGLETALAVREGTDLPVWCVINAVLLEKFTPPVTTEKILIFADKDRPTARHPMGHGQEAARILVQRLWKMGIRVSLVMPEGEIPAGRKSLDWNDLLRQHGKQVFQPENVRATVA</sequence>
<dbReference type="Pfam" id="PF13362">
    <property type="entry name" value="Toprim_3"/>
    <property type="match status" value="1"/>
</dbReference>